<organism evidence="2 3">
    <name type="scientific">Blyttiomyces helicus</name>
    <dbReference type="NCBI Taxonomy" id="388810"/>
    <lineage>
        <taxon>Eukaryota</taxon>
        <taxon>Fungi</taxon>
        <taxon>Fungi incertae sedis</taxon>
        <taxon>Chytridiomycota</taxon>
        <taxon>Chytridiomycota incertae sedis</taxon>
        <taxon>Chytridiomycetes</taxon>
        <taxon>Chytridiomycetes incertae sedis</taxon>
        <taxon>Blyttiomyces</taxon>
    </lineage>
</organism>
<accession>A0A4P9W7L6</accession>
<reference evidence="3" key="1">
    <citation type="journal article" date="2018" name="Nat. Microbiol.">
        <title>Leveraging single-cell genomics to expand the fungal tree of life.</title>
        <authorList>
            <person name="Ahrendt S.R."/>
            <person name="Quandt C.A."/>
            <person name="Ciobanu D."/>
            <person name="Clum A."/>
            <person name="Salamov A."/>
            <person name="Andreopoulos B."/>
            <person name="Cheng J.F."/>
            <person name="Woyke T."/>
            <person name="Pelin A."/>
            <person name="Henrissat B."/>
            <person name="Reynolds N.K."/>
            <person name="Benny G.L."/>
            <person name="Smith M.E."/>
            <person name="James T.Y."/>
            <person name="Grigoriev I.V."/>
        </authorList>
    </citation>
    <scope>NUCLEOTIDE SEQUENCE [LARGE SCALE GENOMIC DNA]</scope>
</reference>
<protein>
    <recommendedName>
        <fullName evidence="4">HMA domain-containing protein</fullName>
    </recommendedName>
</protein>
<name>A0A4P9W7L6_9FUNG</name>
<evidence type="ECO:0000313" key="3">
    <source>
        <dbReference type="Proteomes" id="UP000269721"/>
    </source>
</evidence>
<dbReference type="Proteomes" id="UP000269721">
    <property type="component" value="Unassembled WGS sequence"/>
</dbReference>
<keyword evidence="3" id="KW-1185">Reference proteome</keyword>
<proteinExistence type="predicted"/>
<evidence type="ECO:0000256" key="1">
    <source>
        <dbReference type="SAM" id="MobiDB-lite"/>
    </source>
</evidence>
<gene>
    <name evidence="2" type="ORF">BDK51DRAFT_36835</name>
</gene>
<feature type="compositionally biased region" description="Basic residues" evidence="1">
    <location>
        <begin position="77"/>
        <end position="91"/>
    </location>
</feature>
<evidence type="ECO:0000313" key="2">
    <source>
        <dbReference type="EMBL" id="RKO88469.1"/>
    </source>
</evidence>
<sequence>MSENTASTISQTSSWNAAATCLAALLSSSCCILQLALNALSFSCAGSVDKMGASGVPDARVSTRQLLHPHPLASGLHRPHRIHPRPVRAPRRAQPQPEDRSLRPAFTPADASPVVDCVPAIMHFSVDGLKCEGCAARVQAAALAVEQVTLAETHFVELGRPAKVVVRTCAGSEQGVAQGVVMALASLDLTYRTVLMGSYVELEMGGGKKEGAGMKAF</sequence>
<feature type="region of interest" description="Disordered" evidence="1">
    <location>
        <begin position="70"/>
        <end position="105"/>
    </location>
</feature>
<evidence type="ECO:0008006" key="4">
    <source>
        <dbReference type="Google" id="ProtNLM"/>
    </source>
</evidence>
<dbReference type="AlphaFoldDB" id="A0A4P9W7L6"/>
<dbReference type="EMBL" id="KZ996692">
    <property type="protein sequence ID" value="RKO88469.1"/>
    <property type="molecule type" value="Genomic_DNA"/>
</dbReference>